<dbReference type="Gene3D" id="1.10.8.60">
    <property type="match status" value="2"/>
</dbReference>
<dbReference type="GO" id="GO:0140570">
    <property type="term" value="P:extraction of mislocalized protein from mitochondrial outer membrane"/>
    <property type="evidence" value="ECO:0007669"/>
    <property type="project" value="TreeGrafter"/>
</dbReference>
<dbReference type="PROSITE" id="PS00674">
    <property type="entry name" value="AAA"/>
    <property type="match status" value="1"/>
</dbReference>
<keyword evidence="10" id="KW-1185">Reference proteome</keyword>
<dbReference type="InterPro" id="IPR027417">
    <property type="entry name" value="P-loop_NTPase"/>
</dbReference>
<dbReference type="Pfam" id="PF00004">
    <property type="entry name" value="AAA"/>
    <property type="match status" value="1"/>
</dbReference>
<dbReference type="PANTHER" id="PTHR45644">
    <property type="entry name" value="AAA ATPASE, PUTATIVE (AFU_ORTHOLOGUE AFUA_2G12920)-RELATED-RELATED"/>
    <property type="match status" value="1"/>
</dbReference>
<dbReference type="InParanoid" id="A0A194QR36"/>
<evidence type="ECO:0000313" key="9">
    <source>
        <dbReference type="EMBL" id="KPJ07809.1"/>
    </source>
</evidence>
<dbReference type="GO" id="GO:0005524">
    <property type="term" value="F:ATP binding"/>
    <property type="evidence" value="ECO:0007669"/>
    <property type="project" value="UniProtKB-KW"/>
</dbReference>
<dbReference type="InterPro" id="IPR003593">
    <property type="entry name" value="AAA+_ATPase"/>
</dbReference>
<keyword evidence="4 6" id="KW-0067">ATP-binding</keyword>
<evidence type="ECO:0000256" key="3">
    <source>
        <dbReference type="ARBA" id="ARBA00022787"/>
    </source>
</evidence>
<evidence type="ECO:0000256" key="5">
    <source>
        <dbReference type="ARBA" id="ARBA00023128"/>
    </source>
</evidence>
<sequence length="434" mass="49035">MVEGSAFTRNDVFQMAIRVAFVSAVTYFSIKWLVNQIDPTSKSRKKAEERAREQLRKAGLGGKHSVALDKLTDHEMIIASQLVVPDEINVNWKDIAGLDHLIQELRETVILPIQKRELFADSRLTQPPKGVLLHGPPGCGKTLIAKATAKEANMSFINLDVSLLTDKWYGETQKLAAAVFSLAVKLQPCIVFIDEIESFLRTRTQHDHEATAMMKTQFMSLWDGLITDNNCTVIIMGATNRPQDLDKAIQRRMPATFHVPMPSEQQRERILQLILRSEPVANDVSDTQTYTQTNTSATNRPQDLDKAIQRRMPATFHVPMPSEQQRERILQLILRSEPVANDIDYRRLASATEGFSGSDLHELCRQAAVYRVRELARDSDQTSTNRTSNSDSDEEYVDAVRPITMEDMRLSLNKLKESKIQCGTLAASMRIELD</sequence>
<dbReference type="AlphaFoldDB" id="A0A194QR36"/>
<evidence type="ECO:0000256" key="6">
    <source>
        <dbReference type="RuleBase" id="RU003651"/>
    </source>
</evidence>
<dbReference type="FunFam" id="3.40.50.300:FF:000538">
    <property type="entry name" value="ATPase family AAA domain-containing protein 1"/>
    <property type="match status" value="1"/>
</dbReference>
<comment type="subcellular location">
    <subcellularLocation>
        <location evidence="1">Mitochondrion outer membrane</location>
        <topology evidence="1">Single-pass membrane protein</topology>
    </subcellularLocation>
</comment>
<dbReference type="Pfam" id="PF17862">
    <property type="entry name" value="AAA_lid_3"/>
    <property type="match status" value="1"/>
</dbReference>
<keyword evidence="2 6" id="KW-0547">Nucleotide-binding</keyword>
<protein>
    <submittedName>
        <fullName evidence="9">ATPase family AAA domain-containing protein 1-B</fullName>
    </submittedName>
</protein>
<keyword evidence="5" id="KW-0496">Mitochondrion</keyword>
<comment type="similarity">
    <text evidence="6">Belongs to the AAA ATPase family.</text>
</comment>
<dbReference type="SMART" id="SM00382">
    <property type="entry name" value="AAA"/>
    <property type="match status" value="1"/>
</dbReference>
<evidence type="ECO:0000256" key="7">
    <source>
        <dbReference type="SAM" id="MobiDB-lite"/>
    </source>
</evidence>
<dbReference type="EMBL" id="KQ461175">
    <property type="protein sequence ID" value="KPJ07809.1"/>
    <property type="molecule type" value="Genomic_DNA"/>
</dbReference>
<reference evidence="9 10" key="1">
    <citation type="journal article" date="2015" name="Nat. Commun.">
        <title>Outbred genome sequencing and CRISPR/Cas9 gene editing in butterflies.</title>
        <authorList>
            <person name="Li X."/>
            <person name="Fan D."/>
            <person name="Zhang W."/>
            <person name="Liu G."/>
            <person name="Zhang L."/>
            <person name="Zhao L."/>
            <person name="Fang X."/>
            <person name="Chen L."/>
            <person name="Dong Y."/>
            <person name="Chen Y."/>
            <person name="Ding Y."/>
            <person name="Zhao R."/>
            <person name="Feng M."/>
            <person name="Zhu Y."/>
            <person name="Feng Y."/>
            <person name="Jiang X."/>
            <person name="Zhu D."/>
            <person name="Xiang H."/>
            <person name="Feng X."/>
            <person name="Li S."/>
            <person name="Wang J."/>
            <person name="Zhang G."/>
            <person name="Kronforst M.R."/>
            <person name="Wang W."/>
        </authorList>
    </citation>
    <scope>NUCLEOTIDE SEQUENCE [LARGE SCALE GENOMIC DNA]</scope>
    <source>
        <strain evidence="9">Ya'a_city_454_Pm</strain>
        <tissue evidence="9">Whole body</tissue>
    </source>
</reference>
<dbReference type="PANTHER" id="PTHR45644:SF3">
    <property type="entry name" value="FI08533P-RELATED"/>
    <property type="match status" value="1"/>
</dbReference>
<organism evidence="9 10">
    <name type="scientific">Papilio machaon</name>
    <name type="common">Old World swallowtail butterfly</name>
    <dbReference type="NCBI Taxonomy" id="76193"/>
    <lineage>
        <taxon>Eukaryota</taxon>
        <taxon>Metazoa</taxon>
        <taxon>Ecdysozoa</taxon>
        <taxon>Arthropoda</taxon>
        <taxon>Hexapoda</taxon>
        <taxon>Insecta</taxon>
        <taxon>Pterygota</taxon>
        <taxon>Neoptera</taxon>
        <taxon>Endopterygota</taxon>
        <taxon>Lepidoptera</taxon>
        <taxon>Glossata</taxon>
        <taxon>Ditrysia</taxon>
        <taxon>Papilionoidea</taxon>
        <taxon>Papilionidae</taxon>
        <taxon>Papilioninae</taxon>
        <taxon>Papilio</taxon>
    </lineage>
</organism>
<feature type="compositionally biased region" description="Low complexity" evidence="7">
    <location>
        <begin position="381"/>
        <end position="390"/>
    </location>
</feature>
<dbReference type="InterPro" id="IPR003960">
    <property type="entry name" value="ATPase_AAA_CS"/>
</dbReference>
<proteinExistence type="inferred from homology"/>
<dbReference type="CDD" id="cd19520">
    <property type="entry name" value="RecA-like_ATAD1"/>
    <property type="match status" value="1"/>
</dbReference>
<accession>A0A194QR36</accession>
<keyword evidence="3" id="KW-1000">Mitochondrion outer membrane</keyword>
<name>A0A194QR36_PAPMA</name>
<feature type="region of interest" description="Disordered" evidence="7">
    <location>
        <begin position="376"/>
        <end position="397"/>
    </location>
</feature>
<dbReference type="Gene3D" id="3.40.50.300">
    <property type="entry name" value="P-loop containing nucleotide triphosphate hydrolases"/>
    <property type="match status" value="2"/>
</dbReference>
<dbReference type="SUPFAM" id="SSF52540">
    <property type="entry name" value="P-loop containing nucleoside triphosphate hydrolases"/>
    <property type="match status" value="2"/>
</dbReference>
<dbReference type="FunCoup" id="A0A194QR36">
    <property type="interactions" value="1861"/>
</dbReference>
<dbReference type="InterPro" id="IPR041569">
    <property type="entry name" value="AAA_lid_3"/>
</dbReference>
<evidence type="ECO:0000256" key="4">
    <source>
        <dbReference type="ARBA" id="ARBA00022840"/>
    </source>
</evidence>
<gene>
    <name evidence="9" type="ORF">RR48_12651</name>
</gene>
<evidence type="ECO:0000256" key="1">
    <source>
        <dbReference type="ARBA" id="ARBA00004572"/>
    </source>
</evidence>
<dbReference type="InterPro" id="IPR051701">
    <property type="entry name" value="Mito_OM_Translocase_MSP1"/>
</dbReference>
<feature type="domain" description="AAA+ ATPase" evidence="8">
    <location>
        <begin position="127"/>
        <end position="265"/>
    </location>
</feature>
<dbReference type="STRING" id="76193.A0A194QR36"/>
<dbReference type="Proteomes" id="UP000053240">
    <property type="component" value="Unassembled WGS sequence"/>
</dbReference>
<dbReference type="GO" id="GO:0005741">
    <property type="term" value="C:mitochondrial outer membrane"/>
    <property type="evidence" value="ECO:0007669"/>
    <property type="project" value="UniProtKB-SubCell"/>
</dbReference>
<evidence type="ECO:0000256" key="2">
    <source>
        <dbReference type="ARBA" id="ARBA00022741"/>
    </source>
</evidence>
<evidence type="ECO:0000313" key="10">
    <source>
        <dbReference type="Proteomes" id="UP000053240"/>
    </source>
</evidence>
<dbReference type="InterPro" id="IPR003959">
    <property type="entry name" value="ATPase_AAA_core"/>
</dbReference>
<dbReference type="GO" id="GO:0016887">
    <property type="term" value="F:ATP hydrolysis activity"/>
    <property type="evidence" value="ECO:0007669"/>
    <property type="project" value="InterPro"/>
</dbReference>
<evidence type="ECO:0000259" key="8">
    <source>
        <dbReference type="SMART" id="SM00382"/>
    </source>
</evidence>
<keyword evidence="3" id="KW-0472">Membrane</keyword>